<name>A0ABS8UTK3_DATST</name>
<sequence>GDLLVVCHLNPLLRRAPCRTKRGEPRASHSLWKGNASRLAMRLGRLCLALEIYACCCRIALGACAGVYSLRFSFSTMTFGTLCGSSPCGASPSNAWPREGCACA</sequence>
<gene>
    <name evidence="1" type="ORF">HAX54_021849</name>
</gene>
<dbReference type="Proteomes" id="UP000823775">
    <property type="component" value="Unassembled WGS sequence"/>
</dbReference>
<organism evidence="1 2">
    <name type="scientific">Datura stramonium</name>
    <name type="common">Jimsonweed</name>
    <name type="synonym">Common thornapple</name>
    <dbReference type="NCBI Taxonomy" id="4076"/>
    <lineage>
        <taxon>Eukaryota</taxon>
        <taxon>Viridiplantae</taxon>
        <taxon>Streptophyta</taxon>
        <taxon>Embryophyta</taxon>
        <taxon>Tracheophyta</taxon>
        <taxon>Spermatophyta</taxon>
        <taxon>Magnoliopsida</taxon>
        <taxon>eudicotyledons</taxon>
        <taxon>Gunneridae</taxon>
        <taxon>Pentapetalae</taxon>
        <taxon>asterids</taxon>
        <taxon>lamiids</taxon>
        <taxon>Solanales</taxon>
        <taxon>Solanaceae</taxon>
        <taxon>Solanoideae</taxon>
        <taxon>Datureae</taxon>
        <taxon>Datura</taxon>
    </lineage>
</organism>
<reference evidence="1 2" key="1">
    <citation type="journal article" date="2021" name="BMC Genomics">
        <title>Datura genome reveals duplications of psychoactive alkaloid biosynthetic genes and high mutation rate following tissue culture.</title>
        <authorList>
            <person name="Rajewski A."/>
            <person name="Carter-House D."/>
            <person name="Stajich J."/>
            <person name="Litt A."/>
        </authorList>
    </citation>
    <scope>NUCLEOTIDE SEQUENCE [LARGE SCALE GENOMIC DNA]</scope>
    <source>
        <strain evidence="1">AR-01</strain>
    </source>
</reference>
<dbReference type="EMBL" id="JACEIK010002623">
    <property type="protein sequence ID" value="MCD9638118.1"/>
    <property type="molecule type" value="Genomic_DNA"/>
</dbReference>
<accession>A0ABS8UTK3</accession>
<proteinExistence type="predicted"/>
<keyword evidence="2" id="KW-1185">Reference proteome</keyword>
<protein>
    <submittedName>
        <fullName evidence="1">Uncharacterized protein</fullName>
    </submittedName>
</protein>
<evidence type="ECO:0000313" key="1">
    <source>
        <dbReference type="EMBL" id="MCD9638118.1"/>
    </source>
</evidence>
<feature type="non-terminal residue" evidence="1">
    <location>
        <position position="1"/>
    </location>
</feature>
<comment type="caution">
    <text evidence="1">The sequence shown here is derived from an EMBL/GenBank/DDBJ whole genome shotgun (WGS) entry which is preliminary data.</text>
</comment>
<evidence type="ECO:0000313" key="2">
    <source>
        <dbReference type="Proteomes" id="UP000823775"/>
    </source>
</evidence>